<keyword evidence="3" id="KW-0012">Acyltransferase</keyword>
<gene>
    <name evidence="3" type="ORF">CQ022_04275</name>
    <name evidence="4" type="ORF">CQ033_08715</name>
</gene>
<feature type="transmembrane region" description="Helical" evidence="1">
    <location>
        <begin position="147"/>
        <end position="166"/>
    </location>
</feature>
<feature type="transmembrane region" description="Helical" evidence="1">
    <location>
        <begin position="79"/>
        <end position="102"/>
    </location>
</feature>
<feature type="transmembrane region" description="Helical" evidence="1">
    <location>
        <begin position="234"/>
        <end position="251"/>
    </location>
</feature>
<keyword evidence="1" id="KW-0812">Transmembrane</keyword>
<name>A0A2S9CYE4_CHRCI</name>
<dbReference type="EMBL" id="PCPP01000001">
    <property type="protein sequence ID" value="PRB85481.1"/>
    <property type="molecule type" value="Genomic_DNA"/>
</dbReference>
<feature type="transmembrane region" description="Helical" evidence="1">
    <location>
        <begin position="173"/>
        <end position="194"/>
    </location>
</feature>
<evidence type="ECO:0000313" key="3">
    <source>
        <dbReference type="EMBL" id="PRB85481.1"/>
    </source>
</evidence>
<evidence type="ECO:0000256" key="1">
    <source>
        <dbReference type="SAM" id="Phobius"/>
    </source>
</evidence>
<evidence type="ECO:0000313" key="6">
    <source>
        <dbReference type="Proteomes" id="UP000238534"/>
    </source>
</evidence>
<dbReference type="Pfam" id="PF01757">
    <property type="entry name" value="Acyl_transf_3"/>
    <property type="match status" value="1"/>
</dbReference>
<feature type="domain" description="Acyltransferase 3" evidence="2">
    <location>
        <begin position="7"/>
        <end position="326"/>
    </location>
</feature>
<dbReference type="Proteomes" id="UP000238325">
    <property type="component" value="Unassembled WGS sequence"/>
</dbReference>
<keyword evidence="1" id="KW-0472">Membrane</keyword>
<feature type="transmembrane region" description="Helical" evidence="1">
    <location>
        <begin position="209"/>
        <end position="227"/>
    </location>
</feature>
<protein>
    <submittedName>
        <fullName evidence="3">Acyltransferase</fullName>
    </submittedName>
</protein>
<organism evidence="3 6">
    <name type="scientific">Chryseobacterium culicis</name>
    <dbReference type="NCBI Taxonomy" id="680127"/>
    <lineage>
        <taxon>Bacteria</taxon>
        <taxon>Pseudomonadati</taxon>
        <taxon>Bacteroidota</taxon>
        <taxon>Flavobacteriia</taxon>
        <taxon>Flavobacteriales</taxon>
        <taxon>Weeksellaceae</taxon>
        <taxon>Chryseobacterium group</taxon>
        <taxon>Chryseobacterium</taxon>
    </lineage>
</organism>
<evidence type="ECO:0000313" key="4">
    <source>
        <dbReference type="EMBL" id="PRB90799.1"/>
    </source>
</evidence>
<dbReference type="InterPro" id="IPR050879">
    <property type="entry name" value="Acyltransferase_3"/>
</dbReference>
<evidence type="ECO:0000259" key="2">
    <source>
        <dbReference type="Pfam" id="PF01757"/>
    </source>
</evidence>
<keyword evidence="1" id="KW-1133">Transmembrane helix</keyword>
<dbReference type="EMBL" id="PCPH01000002">
    <property type="protein sequence ID" value="PRB90799.1"/>
    <property type="molecule type" value="Genomic_DNA"/>
</dbReference>
<dbReference type="PANTHER" id="PTHR23028">
    <property type="entry name" value="ACETYLTRANSFERASE"/>
    <property type="match status" value="1"/>
</dbReference>
<dbReference type="GO" id="GO:0016747">
    <property type="term" value="F:acyltransferase activity, transferring groups other than amino-acyl groups"/>
    <property type="evidence" value="ECO:0007669"/>
    <property type="project" value="InterPro"/>
</dbReference>
<dbReference type="Proteomes" id="UP000238534">
    <property type="component" value="Unassembled WGS sequence"/>
</dbReference>
<dbReference type="AlphaFoldDB" id="A0A2S9CYE4"/>
<dbReference type="RefSeq" id="WP_105682198.1">
    <property type="nucleotide sequence ID" value="NZ_JBBGZD010000001.1"/>
</dbReference>
<comment type="caution">
    <text evidence="3">The sequence shown here is derived from an EMBL/GenBank/DDBJ whole genome shotgun (WGS) entry which is preliminary data.</text>
</comment>
<keyword evidence="3" id="KW-0808">Transferase</keyword>
<dbReference type="InterPro" id="IPR002656">
    <property type="entry name" value="Acyl_transf_3_dom"/>
</dbReference>
<sequence>MISRSNNFDFLRLVFASFVVISHSYALSGAAHGDPLSQLTNGQMEFSYLGVHGFFIISGYLIFKSLLRCKGLPDFYWKRLLRLFPALLVVLFLTVFLAPAVYESSVPYLKNTSVYTYIPQNITLFFRQKGIDGVFESNPYKYSINGSLWTICYEFSMYVMVSLLFFIREKTYLKIIVTLLFISSYAFSLFHPYFLHGLFMKMELGSNHFYNLMCFFVGGMIMTYLNTNKRTENILIILSSIVFIASIYLNISHYTCYITLPLLVILLGKSSTRYLNKVGDTIGDTSYGIYIYSFPIQQTLVYFFKLDTAMLFIFSLPLSILLGYASWHLIEKKALGYKDLLTKKAILTE</sequence>
<accession>A0A2S9CYE4</accession>
<proteinExistence type="predicted"/>
<dbReference type="OrthoDB" id="9796461at2"/>
<keyword evidence="5" id="KW-1185">Reference proteome</keyword>
<evidence type="ECO:0000313" key="5">
    <source>
        <dbReference type="Proteomes" id="UP000238325"/>
    </source>
</evidence>
<feature type="transmembrane region" description="Helical" evidence="1">
    <location>
        <begin position="49"/>
        <end position="67"/>
    </location>
</feature>
<reference evidence="5 6" key="1">
    <citation type="submission" date="2017-09" db="EMBL/GenBank/DDBJ databases">
        <title>Genomic, metabolic, and phenotypic characteristics of bacterial isolates from the natural microbiome of the model nematode Caenorhabditis elegans.</title>
        <authorList>
            <person name="Zimmermann J."/>
            <person name="Obeng N."/>
            <person name="Yang W."/>
            <person name="Obeng O."/>
            <person name="Kissoyan K."/>
            <person name="Pees B."/>
            <person name="Dirksen P."/>
            <person name="Hoppner M."/>
            <person name="Franke A."/>
            <person name="Rosenstiel P."/>
            <person name="Leippe M."/>
            <person name="Dierking K."/>
            <person name="Kaleta C."/>
            <person name="Schulenburg H."/>
        </authorList>
    </citation>
    <scope>NUCLEOTIDE SEQUENCE [LARGE SCALE GENOMIC DNA]</scope>
    <source>
        <strain evidence="3 6">MYb25</strain>
        <strain evidence="4 5">MYb44</strain>
    </source>
</reference>
<feature type="transmembrane region" description="Helical" evidence="1">
    <location>
        <begin position="310"/>
        <end position="330"/>
    </location>
</feature>